<keyword evidence="7" id="KW-0808">Transferase</keyword>
<dbReference type="PANTHER" id="PTHR24345">
    <property type="entry name" value="SERINE/THREONINE-PROTEIN KINASE PLK"/>
    <property type="match status" value="1"/>
</dbReference>
<evidence type="ECO:0000256" key="8">
    <source>
        <dbReference type="ARBA" id="ARBA00022741"/>
    </source>
</evidence>
<dbReference type="PANTHER" id="PTHR24345:SF91">
    <property type="entry name" value="SERINE_THREONINE-PROTEIN KINASE PLK4"/>
    <property type="match status" value="1"/>
</dbReference>
<dbReference type="STRING" id="43265.A0A545W095"/>
<organism evidence="16 17">
    <name type="scientific">Cordyceps javanica</name>
    <dbReference type="NCBI Taxonomy" id="43265"/>
    <lineage>
        <taxon>Eukaryota</taxon>
        <taxon>Fungi</taxon>
        <taxon>Dikarya</taxon>
        <taxon>Ascomycota</taxon>
        <taxon>Pezizomycotina</taxon>
        <taxon>Sordariomycetes</taxon>
        <taxon>Hypocreomycetidae</taxon>
        <taxon>Hypocreales</taxon>
        <taxon>Cordycipitaceae</taxon>
        <taxon>Cordyceps</taxon>
    </lineage>
</organism>
<dbReference type="AlphaFoldDB" id="A0A545W095"/>
<dbReference type="Gene3D" id="1.10.510.10">
    <property type="entry name" value="Transferase(Phosphotransferase) domain 1"/>
    <property type="match status" value="1"/>
</dbReference>
<keyword evidence="9 16" id="KW-0418">Kinase</keyword>
<dbReference type="InterPro" id="IPR011009">
    <property type="entry name" value="Kinase-like_dom_sf"/>
</dbReference>
<evidence type="ECO:0000256" key="10">
    <source>
        <dbReference type="ARBA" id="ARBA00022840"/>
    </source>
</evidence>
<name>A0A545W095_9HYPO</name>
<keyword evidence="6" id="KW-0723">Serine/threonine-protein kinase</keyword>
<comment type="caution">
    <text evidence="16">The sequence shown here is derived from an EMBL/GenBank/DDBJ whole genome shotgun (WGS) entry which is preliminary data.</text>
</comment>
<dbReference type="SUPFAM" id="SSF56112">
    <property type="entry name" value="Protein kinase-like (PK-like)"/>
    <property type="match status" value="1"/>
</dbReference>
<keyword evidence="10" id="KW-0067">ATP-binding</keyword>
<dbReference type="GO" id="GO:0005634">
    <property type="term" value="C:nucleus"/>
    <property type="evidence" value="ECO:0007669"/>
    <property type="project" value="TreeGrafter"/>
</dbReference>
<evidence type="ECO:0000256" key="5">
    <source>
        <dbReference type="ARBA" id="ARBA00019973"/>
    </source>
</evidence>
<evidence type="ECO:0000256" key="11">
    <source>
        <dbReference type="ARBA" id="ARBA00030980"/>
    </source>
</evidence>
<dbReference type="InterPro" id="IPR008266">
    <property type="entry name" value="Tyr_kinase_AS"/>
</dbReference>
<reference evidence="16 17" key="1">
    <citation type="journal article" date="2019" name="Appl. Microbiol. Biotechnol.">
        <title>Genome sequence of Isaria javanica and comparative genome analysis insights into family S53 peptidase evolution in fungal entomopathogens.</title>
        <authorList>
            <person name="Lin R."/>
            <person name="Zhang X."/>
            <person name="Xin B."/>
            <person name="Zou M."/>
            <person name="Gao Y."/>
            <person name="Qin F."/>
            <person name="Hu Q."/>
            <person name="Xie B."/>
            <person name="Cheng X."/>
        </authorList>
    </citation>
    <scope>NUCLEOTIDE SEQUENCE [LARGE SCALE GENOMIC DNA]</scope>
    <source>
        <strain evidence="16 17">IJ1G</strain>
    </source>
</reference>
<comment type="catalytic activity">
    <reaction evidence="13">
        <text>L-threonyl-[protein] + ATP = O-phospho-L-threonyl-[protein] + ADP + H(+)</text>
        <dbReference type="Rhea" id="RHEA:46608"/>
        <dbReference type="Rhea" id="RHEA-COMP:11060"/>
        <dbReference type="Rhea" id="RHEA-COMP:11605"/>
        <dbReference type="ChEBI" id="CHEBI:15378"/>
        <dbReference type="ChEBI" id="CHEBI:30013"/>
        <dbReference type="ChEBI" id="CHEBI:30616"/>
        <dbReference type="ChEBI" id="CHEBI:61977"/>
        <dbReference type="ChEBI" id="CHEBI:456216"/>
        <dbReference type="EC" id="2.7.11.1"/>
    </reaction>
</comment>
<evidence type="ECO:0000256" key="14">
    <source>
        <dbReference type="ARBA" id="ARBA00048679"/>
    </source>
</evidence>
<keyword evidence="17" id="KW-1185">Reference proteome</keyword>
<dbReference type="GO" id="GO:0004674">
    <property type="term" value="F:protein serine/threonine kinase activity"/>
    <property type="evidence" value="ECO:0007669"/>
    <property type="project" value="UniProtKB-KW"/>
</dbReference>
<feature type="domain" description="Protein kinase" evidence="15">
    <location>
        <begin position="14"/>
        <end position="248"/>
    </location>
</feature>
<dbReference type="PROSITE" id="PS50011">
    <property type="entry name" value="PROTEIN_KINASE_DOM"/>
    <property type="match status" value="1"/>
</dbReference>
<evidence type="ECO:0000256" key="13">
    <source>
        <dbReference type="ARBA" id="ARBA00047899"/>
    </source>
</evidence>
<evidence type="ECO:0000259" key="15">
    <source>
        <dbReference type="PROSITE" id="PS50011"/>
    </source>
</evidence>
<dbReference type="EMBL" id="SPUK01000007">
    <property type="protein sequence ID" value="TQV95466.1"/>
    <property type="molecule type" value="Genomic_DNA"/>
</dbReference>
<dbReference type="EC" id="2.7.11.1" evidence="3"/>
<sequence>MSTEEEDIRWPSGFGLDDLVGYGSTGLVVLDSRTHTVVKTPFSPEHRESLERERQIYERLGQHDSILAYHGEFEDGVRLDNAPNYDIQSYMRRQHVDSSLCLRWMTQLADALVHIHSHGVLHGDLTTTNIFLDKNLNVRLADFGASSIDLLPFLGAVTASHEYPGGVLSARGDIFALGSAMYEVNTGKRPFSELTEAEILSNFQAGIFPDVQALGDMGGIIQTCWQGGYDDSADLRRSILAIQHEPEYSYKVLPPRVLLCATAVVLLSLIYVKSARIIR</sequence>
<evidence type="ECO:0000313" key="17">
    <source>
        <dbReference type="Proteomes" id="UP000315783"/>
    </source>
</evidence>
<keyword evidence="8" id="KW-0547">Nucleotide-binding</keyword>
<evidence type="ECO:0000256" key="4">
    <source>
        <dbReference type="ARBA" id="ARBA00013948"/>
    </source>
</evidence>
<evidence type="ECO:0000256" key="9">
    <source>
        <dbReference type="ARBA" id="ARBA00022777"/>
    </source>
</evidence>
<evidence type="ECO:0000256" key="6">
    <source>
        <dbReference type="ARBA" id="ARBA00022527"/>
    </source>
</evidence>
<comment type="subunit">
    <text evidence="2">Component of the EKC/KEOPS complex composed of at least BUD32, CGI121, GON7, KAE1 and PCC1; the whole complex dimerizes.</text>
</comment>
<accession>A0A545W095</accession>
<dbReference type="Proteomes" id="UP000315783">
    <property type="component" value="Unassembled WGS sequence"/>
</dbReference>
<proteinExistence type="predicted"/>
<evidence type="ECO:0000256" key="3">
    <source>
        <dbReference type="ARBA" id="ARBA00012513"/>
    </source>
</evidence>
<protein>
    <recommendedName>
        <fullName evidence="5">EKC/KEOPS complex subunit BUD32</fullName>
        <ecNumber evidence="3">2.7.11.1</ecNumber>
    </recommendedName>
    <alternativeName>
        <fullName evidence="11 12">Atypical Serine/threonine protein kinase BUD32</fullName>
    </alternativeName>
    <alternativeName>
        <fullName evidence="4">EKC/KEOPS complex subunit bud32</fullName>
    </alternativeName>
</protein>
<dbReference type="GO" id="GO:0005524">
    <property type="term" value="F:ATP binding"/>
    <property type="evidence" value="ECO:0007669"/>
    <property type="project" value="UniProtKB-KW"/>
</dbReference>
<evidence type="ECO:0000256" key="7">
    <source>
        <dbReference type="ARBA" id="ARBA00022679"/>
    </source>
</evidence>
<evidence type="ECO:0000313" key="16">
    <source>
        <dbReference type="EMBL" id="TQV95466.1"/>
    </source>
</evidence>
<comment type="function">
    <text evidence="1">Component of the EKC/KEOPS complex that is required for the formation of a threonylcarbamoyl group on adenosine at position 37 (t(6)A37) in tRNAs that read codons beginning with adenine. The complex is probably involved in the transfer of the threonylcarbamoyl moiety of threonylcarbamoyl-AMP (TC-AMP) to the N6 group of A37. BUD32 has ATPase activity in the context of the EKC/KEOPS complex and likely plays a supporting role to the catalytic subunit KAE1. The EKC/KEOPS complex also promotes both telomere uncapping and telomere elongation. The complex is required for efficient recruitment of transcriptional coactivators.</text>
</comment>
<evidence type="ECO:0000256" key="2">
    <source>
        <dbReference type="ARBA" id="ARBA00011534"/>
    </source>
</evidence>
<dbReference type="InterPro" id="IPR000719">
    <property type="entry name" value="Prot_kinase_dom"/>
</dbReference>
<dbReference type="OrthoDB" id="4868353at2759"/>
<dbReference type="PROSITE" id="PS00109">
    <property type="entry name" value="PROTEIN_KINASE_TYR"/>
    <property type="match status" value="1"/>
</dbReference>
<dbReference type="Pfam" id="PF00069">
    <property type="entry name" value="Pkinase"/>
    <property type="match status" value="1"/>
</dbReference>
<comment type="catalytic activity">
    <reaction evidence="14">
        <text>L-seryl-[protein] + ATP = O-phospho-L-seryl-[protein] + ADP + H(+)</text>
        <dbReference type="Rhea" id="RHEA:17989"/>
        <dbReference type="Rhea" id="RHEA-COMP:9863"/>
        <dbReference type="Rhea" id="RHEA-COMP:11604"/>
        <dbReference type="ChEBI" id="CHEBI:15378"/>
        <dbReference type="ChEBI" id="CHEBI:29999"/>
        <dbReference type="ChEBI" id="CHEBI:30616"/>
        <dbReference type="ChEBI" id="CHEBI:83421"/>
        <dbReference type="ChEBI" id="CHEBI:456216"/>
        <dbReference type="EC" id="2.7.11.1"/>
    </reaction>
</comment>
<gene>
    <name evidence="16" type="ORF">IF1G_05295</name>
</gene>
<evidence type="ECO:0000256" key="12">
    <source>
        <dbReference type="ARBA" id="ARBA00033194"/>
    </source>
</evidence>
<evidence type="ECO:0000256" key="1">
    <source>
        <dbReference type="ARBA" id="ARBA00003747"/>
    </source>
</evidence>